<comment type="caution">
    <text evidence="3">The sequence shown here is derived from an EMBL/GenBank/DDBJ whole genome shotgun (WGS) entry which is preliminary data.</text>
</comment>
<evidence type="ECO:0000256" key="1">
    <source>
        <dbReference type="SAM" id="MobiDB-lite"/>
    </source>
</evidence>
<reference evidence="3 4" key="1">
    <citation type="submission" date="2021-08" db="EMBL/GenBank/DDBJ databases">
        <title>Draft Genome Sequence of Phanerochaete sordida strain YK-624.</title>
        <authorList>
            <person name="Mori T."/>
            <person name="Dohra H."/>
            <person name="Suzuki T."/>
            <person name="Kawagishi H."/>
            <person name="Hirai H."/>
        </authorList>
    </citation>
    <scope>NUCLEOTIDE SEQUENCE [LARGE SCALE GENOMIC DNA]</scope>
    <source>
        <strain evidence="3 4">YK-624</strain>
    </source>
</reference>
<feature type="compositionally biased region" description="Gly residues" evidence="1">
    <location>
        <begin position="254"/>
        <end position="268"/>
    </location>
</feature>
<feature type="compositionally biased region" description="Polar residues" evidence="1">
    <location>
        <begin position="238"/>
        <end position="252"/>
    </location>
</feature>
<evidence type="ECO:0000256" key="2">
    <source>
        <dbReference type="SAM" id="SignalP"/>
    </source>
</evidence>
<keyword evidence="4" id="KW-1185">Reference proteome</keyword>
<feature type="region of interest" description="Disordered" evidence="1">
    <location>
        <begin position="177"/>
        <end position="225"/>
    </location>
</feature>
<dbReference type="OrthoDB" id="2803091at2759"/>
<protein>
    <submittedName>
        <fullName evidence="3">Uncharacterized protein</fullName>
    </submittedName>
</protein>
<feature type="region of interest" description="Disordered" evidence="1">
    <location>
        <begin position="238"/>
        <end position="315"/>
    </location>
</feature>
<evidence type="ECO:0000313" key="4">
    <source>
        <dbReference type="Proteomes" id="UP000703269"/>
    </source>
</evidence>
<feature type="region of interest" description="Disordered" evidence="1">
    <location>
        <begin position="64"/>
        <end position="155"/>
    </location>
</feature>
<proteinExistence type="predicted"/>
<sequence length="315" mass="29858">MRSPVIAFGIFAAATVVSSAPTSPNIGGGSMVPHLPVPPTGALPVPVPAAPVRRADDDVVPAPVVDEHRDGHRGSTHKHPKRALDSGTAGGNAYSGGASTSSGGSVVNNGEDGPNDTITNDTANAAGIAGTSESGDAVGGRGRFHGPGGNAYTGPTGNANGGAVVNDGGAIANTAGSNVGGEGNASESGTAIGGDARRKRAVDAQTAGGNAYTGSSGNTGSGNIINEADDEATITNAAASNTGEVAGTSTTGDAVGGLGDDKGPGGNAYSGYAGPTRGGTVVNDGGSINNAGMSNAAGDGNDSVSGDALGGDARR</sequence>
<feature type="compositionally biased region" description="Low complexity" evidence="1">
    <location>
        <begin position="95"/>
        <end position="110"/>
    </location>
</feature>
<dbReference type="Proteomes" id="UP000703269">
    <property type="component" value="Unassembled WGS sequence"/>
</dbReference>
<gene>
    <name evidence="3" type="ORF">PsYK624_020450</name>
</gene>
<keyword evidence="2" id="KW-0732">Signal</keyword>
<organism evidence="3 4">
    <name type="scientific">Phanerochaete sordida</name>
    <dbReference type="NCBI Taxonomy" id="48140"/>
    <lineage>
        <taxon>Eukaryota</taxon>
        <taxon>Fungi</taxon>
        <taxon>Dikarya</taxon>
        <taxon>Basidiomycota</taxon>
        <taxon>Agaricomycotina</taxon>
        <taxon>Agaricomycetes</taxon>
        <taxon>Polyporales</taxon>
        <taxon>Phanerochaetaceae</taxon>
        <taxon>Phanerochaete</taxon>
    </lineage>
</organism>
<name>A0A9P3G1G7_9APHY</name>
<evidence type="ECO:0000313" key="3">
    <source>
        <dbReference type="EMBL" id="GJE85965.1"/>
    </source>
</evidence>
<feature type="compositionally biased region" description="Gly residues" evidence="1">
    <location>
        <begin position="137"/>
        <end position="151"/>
    </location>
</feature>
<dbReference type="AlphaFoldDB" id="A0A9P3G1G7"/>
<feature type="compositionally biased region" description="Low complexity" evidence="1">
    <location>
        <begin position="206"/>
        <end position="223"/>
    </location>
</feature>
<accession>A0A9P3G1G7</accession>
<dbReference type="EMBL" id="BPQB01000003">
    <property type="protein sequence ID" value="GJE85965.1"/>
    <property type="molecule type" value="Genomic_DNA"/>
</dbReference>
<feature type="chain" id="PRO_5040348178" evidence="2">
    <location>
        <begin position="20"/>
        <end position="315"/>
    </location>
</feature>
<feature type="signal peptide" evidence="2">
    <location>
        <begin position="1"/>
        <end position="19"/>
    </location>
</feature>